<dbReference type="Pfam" id="PF00106">
    <property type="entry name" value="adh_short"/>
    <property type="match status" value="1"/>
</dbReference>
<evidence type="ECO:0000313" key="5">
    <source>
        <dbReference type="Proteomes" id="UP000297241"/>
    </source>
</evidence>
<keyword evidence="5" id="KW-1185">Reference proteome</keyword>
<comment type="caution">
    <text evidence="4">The sequence shown here is derived from an EMBL/GenBank/DDBJ whole genome shotgun (WGS) entry which is preliminary data.</text>
</comment>
<reference evidence="4" key="1">
    <citation type="journal article" date="2019" name="PLoS Negl. Trop. Dis.">
        <title>Revisiting the worldwide diversity of Leptospira species in the environment.</title>
        <authorList>
            <person name="Vincent A.T."/>
            <person name="Schiettekatte O."/>
            <person name="Bourhy P."/>
            <person name="Veyrier F.J."/>
            <person name="Picardeau M."/>
        </authorList>
    </citation>
    <scope>NUCLEOTIDE SEQUENCE [LARGE SCALE GENOMIC DNA]</scope>
    <source>
        <strain evidence="4">201601113</strain>
    </source>
</reference>
<evidence type="ECO:0000313" key="4">
    <source>
        <dbReference type="EMBL" id="TGN02144.1"/>
    </source>
</evidence>
<gene>
    <name evidence="4" type="ORF">EHR06_06980</name>
</gene>
<dbReference type="PIRSF" id="PIRSF000126">
    <property type="entry name" value="11-beta-HSD1"/>
    <property type="match status" value="1"/>
</dbReference>
<organism evidence="4 5">
    <name type="scientific">Leptospira dzoumogneensis</name>
    <dbReference type="NCBI Taxonomy" id="2484904"/>
    <lineage>
        <taxon>Bacteria</taxon>
        <taxon>Pseudomonadati</taxon>
        <taxon>Spirochaetota</taxon>
        <taxon>Spirochaetia</taxon>
        <taxon>Leptospirales</taxon>
        <taxon>Leptospiraceae</taxon>
        <taxon>Leptospira</taxon>
    </lineage>
</organism>
<evidence type="ECO:0000256" key="1">
    <source>
        <dbReference type="ARBA" id="ARBA00006484"/>
    </source>
</evidence>
<dbReference type="OrthoDB" id="9808814at2"/>
<dbReference type="GO" id="GO:0016020">
    <property type="term" value="C:membrane"/>
    <property type="evidence" value="ECO:0007669"/>
    <property type="project" value="TreeGrafter"/>
</dbReference>
<sequence length="300" mass="32750">MRKNGNRDGFSISTFLKGNLNLKLAAKKALILFRKGIIEIMKKTALITGASVGIGYEISKLAAKDGYDLILVARNLKTLNSVKKEMESLGANVEILSADLSDPKSPKKIYDFAKKKKAIVDLLVNNAGFGTNGKFHSLDLKEELDLIQVNVISLVELTHLFLKDMRERHAGKILNVASTAAFQPGPMMTNYYASKAYVLFFSEGLAEEVRKDGVNVTCLCPGPTKTEFFKRAEMDKSAILNSGLVPKADAAYVAKVGYQGVKSGKAVVISGIANKVMAQSVRISPRFLVRKLAKFLNTVN</sequence>
<dbReference type="GO" id="GO:0016491">
    <property type="term" value="F:oxidoreductase activity"/>
    <property type="evidence" value="ECO:0007669"/>
    <property type="project" value="UniProtKB-KW"/>
</dbReference>
<dbReference type="PRINTS" id="PR00080">
    <property type="entry name" value="SDRFAMILY"/>
</dbReference>
<dbReference type="PANTHER" id="PTHR44196">
    <property type="entry name" value="DEHYDROGENASE/REDUCTASE SDR FAMILY MEMBER 7B"/>
    <property type="match status" value="1"/>
</dbReference>
<accession>A0A4Z1AEC1</accession>
<dbReference type="PRINTS" id="PR00081">
    <property type="entry name" value="GDHRDH"/>
</dbReference>
<proteinExistence type="inferred from homology"/>
<dbReference type="InterPro" id="IPR002347">
    <property type="entry name" value="SDR_fam"/>
</dbReference>
<name>A0A4Z1AEC1_9LEPT</name>
<dbReference type="PANTHER" id="PTHR44196:SF2">
    <property type="entry name" value="SHORT-CHAIN DEHYDROGENASE-RELATED"/>
    <property type="match status" value="1"/>
</dbReference>
<dbReference type="InterPro" id="IPR036291">
    <property type="entry name" value="NAD(P)-bd_dom_sf"/>
</dbReference>
<protein>
    <submittedName>
        <fullName evidence="4">SDR family oxidoreductase</fullName>
    </submittedName>
</protein>
<dbReference type="CDD" id="cd05233">
    <property type="entry name" value="SDR_c"/>
    <property type="match status" value="1"/>
</dbReference>
<dbReference type="Proteomes" id="UP000297241">
    <property type="component" value="Unassembled WGS sequence"/>
</dbReference>
<keyword evidence="2" id="KW-0560">Oxidoreductase</keyword>
<dbReference type="Gene3D" id="3.40.50.720">
    <property type="entry name" value="NAD(P)-binding Rossmann-like Domain"/>
    <property type="match status" value="1"/>
</dbReference>
<dbReference type="AlphaFoldDB" id="A0A4Z1AEC1"/>
<dbReference type="EMBL" id="RQHS01000010">
    <property type="protein sequence ID" value="TGN02144.1"/>
    <property type="molecule type" value="Genomic_DNA"/>
</dbReference>
<comment type="similarity">
    <text evidence="1 3">Belongs to the short-chain dehydrogenases/reductases (SDR) family.</text>
</comment>
<dbReference type="SUPFAM" id="SSF51735">
    <property type="entry name" value="NAD(P)-binding Rossmann-fold domains"/>
    <property type="match status" value="1"/>
</dbReference>
<evidence type="ECO:0000256" key="2">
    <source>
        <dbReference type="ARBA" id="ARBA00023002"/>
    </source>
</evidence>
<evidence type="ECO:0000256" key="3">
    <source>
        <dbReference type="RuleBase" id="RU000363"/>
    </source>
</evidence>